<dbReference type="InterPro" id="IPR024864">
    <property type="entry name" value="Nup54/Nup57/Nup44"/>
</dbReference>
<keyword evidence="3" id="KW-0539">Nucleus</keyword>
<evidence type="ECO:0000256" key="2">
    <source>
        <dbReference type="ARBA" id="ARBA00022448"/>
    </source>
</evidence>
<feature type="region of interest" description="Disordered" evidence="5">
    <location>
        <begin position="433"/>
        <end position="452"/>
    </location>
</feature>
<dbReference type="VEuPathDB" id="FungiDB:MFRU_034g00200"/>
<dbReference type="FunFam" id="1.20.5.490:FF:000005">
    <property type="entry name" value="Nucleoporin complex subunit 54"/>
    <property type="match status" value="1"/>
</dbReference>
<comment type="subcellular location">
    <subcellularLocation>
        <location evidence="1">Nucleus</location>
    </subcellularLocation>
</comment>
<keyword evidence="2" id="KW-0813">Transport</keyword>
<feature type="coiled-coil region" evidence="4">
    <location>
        <begin position="356"/>
        <end position="383"/>
    </location>
</feature>
<evidence type="ECO:0000313" key="7">
    <source>
        <dbReference type="EMBL" id="KAA8568161.1"/>
    </source>
</evidence>
<dbReference type="GO" id="GO:0017056">
    <property type="term" value="F:structural constituent of nuclear pore"/>
    <property type="evidence" value="ECO:0007669"/>
    <property type="project" value="TreeGrafter"/>
</dbReference>
<evidence type="ECO:0000256" key="1">
    <source>
        <dbReference type="ARBA" id="ARBA00004123"/>
    </source>
</evidence>
<evidence type="ECO:0000256" key="5">
    <source>
        <dbReference type="SAM" id="MobiDB-lite"/>
    </source>
</evidence>
<keyword evidence="4" id="KW-0175">Coiled coil</keyword>
<dbReference type="InterPro" id="IPR016181">
    <property type="entry name" value="Acyl_CoA_acyltransferase"/>
</dbReference>
<dbReference type="EMBL" id="VICG01000010">
    <property type="protein sequence ID" value="KAA8568161.1"/>
    <property type="molecule type" value="Genomic_DNA"/>
</dbReference>
<gene>
    <name evidence="7" type="ORF">EYC84_008557</name>
</gene>
<reference evidence="7 8" key="1">
    <citation type="submission" date="2019-06" db="EMBL/GenBank/DDBJ databases">
        <title>Genome Sequence of the Brown Rot Fungal Pathogen Monilinia fructicola.</title>
        <authorList>
            <person name="De Miccolis Angelini R.M."/>
            <person name="Landi L."/>
            <person name="Abate D."/>
            <person name="Pollastro S."/>
            <person name="Romanazzi G."/>
            <person name="Faretra F."/>
        </authorList>
    </citation>
    <scope>NUCLEOTIDE SEQUENCE [LARGE SCALE GENOMIC DNA]</scope>
    <source>
        <strain evidence="7 8">Mfrc123</strain>
    </source>
</reference>
<keyword evidence="8" id="KW-1185">Reference proteome</keyword>
<dbReference type="GO" id="GO:0036228">
    <property type="term" value="P:protein localization to nuclear inner membrane"/>
    <property type="evidence" value="ECO:0007669"/>
    <property type="project" value="TreeGrafter"/>
</dbReference>
<proteinExistence type="predicted"/>
<dbReference type="Gene3D" id="1.20.5.490">
    <property type="entry name" value="Single helix bin"/>
    <property type="match status" value="1"/>
</dbReference>
<feature type="compositionally biased region" description="Polar residues" evidence="5">
    <location>
        <begin position="1"/>
        <end position="11"/>
    </location>
</feature>
<name>A0A5M9JFS0_MONFR</name>
<dbReference type="PANTHER" id="PTHR13000">
    <property type="entry name" value="NUCLEOPORIN P54"/>
    <property type="match status" value="1"/>
</dbReference>
<feature type="compositionally biased region" description="Low complexity" evidence="5">
    <location>
        <begin position="51"/>
        <end position="64"/>
    </location>
</feature>
<dbReference type="InterPro" id="IPR025712">
    <property type="entry name" value="Nup54_alpha-helical_dom"/>
</dbReference>
<evidence type="ECO:0000313" key="8">
    <source>
        <dbReference type="Proteomes" id="UP000322873"/>
    </source>
</evidence>
<dbReference type="GO" id="GO:0006607">
    <property type="term" value="P:NLS-bearing protein import into nucleus"/>
    <property type="evidence" value="ECO:0007669"/>
    <property type="project" value="TreeGrafter"/>
</dbReference>
<dbReference type="PANTHER" id="PTHR13000:SF0">
    <property type="entry name" value="NUCLEOPORIN P54"/>
    <property type="match status" value="1"/>
</dbReference>
<dbReference type="VEuPathDB" id="FungiDB:MFRU_034g00190"/>
<organism evidence="7 8">
    <name type="scientific">Monilinia fructicola</name>
    <name type="common">Brown rot fungus</name>
    <name type="synonym">Ciboria fructicola</name>
    <dbReference type="NCBI Taxonomy" id="38448"/>
    <lineage>
        <taxon>Eukaryota</taxon>
        <taxon>Fungi</taxon>
        <taxon>Dikarya</taxon>
        <taxon>Ascomycota</taxon>
        <taxon>Pezizomycotina</taxon>
        <taxon>Leotiomycetes</taxon>
        <taxon>Helotiales</taxon>
        <taxon>Sclerotiniaceae</taxon>
        <taxon>Monilinia</taxon>
    </lineage>
</organism>
<feature type="domain" description="Nucleoporin Nup54 alpha-helical" evidence="6">
    <location>
        <begin position="191"/>
        <end position="326"/>
    </location>
</feature>
<dbReference type="AlphaFoldDB" id="A0A5M9JFS0"/>
<evidence type="ECO:0000256" key="4">
    <source>
        <dbReference type="SAM" id="Coils"/>
    </source>
</evidence>
<accession>A0A5M9JFS0</accession>
<feature type="compositionally biased region" description="Gly residues" evidence="5">
    <location>
        <begin position="40"/>
        <end position="50"/>
    </location>
</feature>
<feature type="compositionally biased region" description="Polar residues" evidence="5">
    <location>
        <begin position="436"/>
        <end position="451"/>
    </location>
</feature>
<dbReference type="Pfam" id="PF13874">
    <property type="entry name" value="Nup54"/>
    <property type="match status" value="1"/>
</dbReference>
<feature type="compositionally biased region" description="Low complexity" evidence="5">
    <location>
        <begin position="108"/>
        <end position="120"/>
    </location>
</feature>
<feature type="compositionally biased region" description="Polar residues" evidence="5">
    <location>
        <begin position="89"/>
        <end position="107"/>
    </location>
</feature>
<dbReference type="Proteomes" id="UP000322873">
    <property type="component" value="Unassembled WGS sequence"/>
</dbReference>
<comment type="caution">
    <text evidence="7">The sequence shown here is derived from an EMBL/GenBank/DDBJ whole genome shotgun (WGS) entry which is preliminary data.</text>
</comment>
<protein>
    <recommendedName>
        <fullName evidence="6">Nucleoporin Nup54 alpha-helical domain-containing protein</fullName>
    </recommendedName>
</protein>
<sequence>MFGATFGQSQPTGGGLFGSTNTAQPTGGLFGSTTTTGTQNQGGGLFGGLGQNTQNQQNQQPQAGGLFGGGLGASTQQNQTQGGGLFGLNAQQPQTQPGGLFSGQTMGAQQQAAQQQQNSILGGSQQQTGLFGQTQQSQALGQSQGQFGNTLFGASGLRPPKWDTGNKDCAFQHFFYNYVGEDTAPYFQPQSNEDPRAWEEALSKKPGPGYIPVSCVGFAMMGERIKTQQQHLAAFNIRLHDINASLTNLLQTHDTRTSIRAMDARRKHVVLKQRCIALATKIQVLRNRGYALSGDEEDLKAKLIKIEKGASDPALGARAEEIWARMINVQERGRLLRTELEKVGQESGEILDDTMTARCKKILEDYQTQLAHLKKELDRVIKIMSNGKRAATTNSCKDNIWPMIDAKYPCSTRLLYRRLRNLLPTVSPNPLAFPSASPSPTPQNAFSSSRSQRQHIPDLWRNVAGADKYCSTNTRPLALSTRLKNSQRIPPGLCNTPNPDLSLGDCGASGEAVGIISLLNIVPWHRRVEVGHVVFSRSLQRTTEATEACYVLMEAALRLGFVEEGVFRRHMVVRGRRRDSWGGSVVLEEWGLVQGALVEWLGWRILMGRGGKRER</sequence>
<dbReference type="Pfam" id="PF18570">
    <property type="entry name" value="Nup54_57_C"/>
    <property type="match status" value="1"/>
</dbReference>
<dbReference type="Gene3D" id="3.40.630.30">
    <property type="match status" value="2"/>
</dbReference>
<dbReference type="SUPFAM" id="SSF55729">
    <property type="entry name" value="Acyl-CoA N-acyltransferases (Nat)"/>
    <property type="match status" value="1"/>
</dbReference>
<evidence type="ECO:0000259" key="6">
    <source>
        <dbReference type="Pfam" id="PF13874"/>
    </source>
</evidence>
<dbReference type="GO" id="GO:0044613">
    <property type="term" value="C:nuclear pore central transport channel"/>
    <property type="evidence" value="ECO:0007669"/>
    <property type="project" value="TreeGrafter"/>
</dbReference>
<dbReference type="GO" id="GO:0006999">
    <property type="term" value="P:nuclear pore organization"/>
    <property type="evidence" value="ECO:0007669"/>
    <property type="project" value="TreeGrafter"/>
</dbReference>
<dbReference type="Gene3D" id="1.20.5.3600">
    <property type="match status" value="1"/>
</dbReference>
<evidence type="ECO:0000256" key="3">
    <source>
        <dbReference type="ARBA" id="ARBA00023242"/>
    </source>
</evidence>
<feature type="region of interest" description="Disordered" evidence="5">
    <location>
        <begin position="1"/>
        <end position="120"/>
    </location>
</feature>